<accession>A0ABR6U3X8</accession>
<dbReference type="CDD" id="cd05233">
    <property type="entry name" value="SDR_c"/>
    <property type="match status" value="1"/>
</dbReference>
<feature type="site" description="Positions MEP for the nucleophilic attack" evidence="8">
    <location>
        <position position="224"/>
    </location>
</feature>
<comment type="catalytic activity">
    <reaction evidence="1 8">
        <text>2-C-methyl-D-erythritol 4-phosphate + CTP + H(+) = 4-CDP-2-C-methyl-D-erythritol + diphosphate</text>
        <dbReference type="Rhea" id="RHEA:13429"/>
        <dbReference type="ChEBI" id="CHEBI:15378"/>
        <dbReference type="ChEBI" id="CHEBI:33019"/>
        <dbReference type="ChEBI" id="CHEBI:37563"/>
        <dbReference type="ChEBI" id="CHEBI:57823"/>
        <dbReference type="ChEBI" id="CHEBI:58262"/>
        <dbReference type="EC" id="2.7.7.60"/>
    </reaction>
</comment>
<dbReference type="SUPFAM" id="SSF51735">
    <property type="entry name" value="NAD(P)-binding Rossmann-fold domains"/>
    <property type="match status" value="1"/>
</dbReference>
<dbReference type="PANTHER" id="PTHR32125">
    <property type="entry name" value="2-C-METHYL-D-ERYTHRITOL 4-PHOSPHATE CYTIDYLYLTRANSFERASE, CHLOROPLASTIC"/>
    <property type="match status" value="1"/>
</dbReference>
<dbReference type="PROSITE" id="PS01295">
    <property type="entry name" value="ISPD"/>
    <property type="match status" value="1"/>
</dbReference>
<sequence>MIRRVNAPAGSDRRRVAIVLAGGTGSRVGLETPKQLLKIAGRSVLAHTLAVFENHPGIDEVVLMMAVGHLDAARAIVREEGFTKVAHVLEGAETRNATTERALAAVPHDDCDVLVHDAVRPFLSTRIIDDCIAALRTYEAVDVAIPSADTIIRVEDDIIESIPDRARLRRGQTPQGFHIGTIRRAYALAAEDDGFAATDDCGVVLRYLPGVEIGVVRGEDRNMKITDPIDLHIADKLFQLANSELPQQQGEDDYREALDGKVVVVFGGSYGIGADIAAFAAKHGASVHSFSRSATGTRVEDRRDVAEAAAAVDRIDGRVDFVVNTAGVLPRGELVDASEETIHSSIEINYFGPIFIAQQFFPLLQRTQGSLLLFTSSSYTRGRAGYSLYSSAKAAVVNLTQALADEWSPHRVRVNAINPERTGTPMRTQAFGAEPAGSLLESGEVARRSVDVLISGSTGQIFDVRKHDPFLG</sequence>
<dbReference type="GO" id="GO:0016779">
    <property type="term" value="F:nucleotidyltransferase activity"/>
    <property type="evidence" value="ECO:0007669"/>
    <property type="project" value="UniProtKB-KW"/>
</dbReference>
<evidence type="ECO:0000256" key="7">
    <source>
        <dbReference type="ARBA" id="ARBA00023229"/>
    </source>
</evidence>
<dbReference type="Pfam" id="PF01128">
    <property type="entry name" value="IspD"/>
    <property type="match status" value="1"/>
</dbReference>
<evidence type="ECO:0000313" key="11">
    <source>
        <dbReference type="Proteomes" id="UP000604001"/>
    </source>
</evidence>
<comment type="function">
    <text evidence="8">Catalyzes the formation of 4-diphosphocytidyl-2-C-methyl-D-erythritol from CTP and 2-C-methyl-D-erythritol 4-phosphate (MEP).</text>
</comment>
<dbReference type="EC" id="2.7.7.60" evidence="8"/>
<feature type="site" description="Positions MEP for the nucleophilic attack" evidence="8">
    <location>
        <position position="165"/>
    </location>
</feature>
<feature type="site" description="Transition state stabilizer" evidence="8">
    <location>
        <position position="27"/>
    </location>
</feature>
<dbReference type="HAMAP" id="MF_00108">
    <property type="entry name" value="IspD"/>
    <property type="match status" value="1"/>
</dbReference>
<dbReference type="InterPro" id="IPR036291">
    <property type="entry name" value="NAD(P)-bd_dom_sf"/>
</dbReference>
<dbReference type="InterPro" id="IPR029044">
    <property type="entry name" value="Nucleotide-diphossugar_trans"/>
</dbReference>
<evidence type="ECO:0000256" key="6">
    <source>
        <dbReference type="ARBA" id="ARBA00022695"/>
    </source>
</evidence>
<dbReference type="InterPro" id="IPR020904">
    <property type="entry name" value="Sc_DH/Rdtase_CS"/>
</dbReference>
<keyword evidence="7 8" id="KW-0414">Isoprene biosynthesis</keyword>
<evidence type="ECO:0000256" key="5">
    <source>
        <dbReference type="ARBA" id="ARBA00022679"/>
    </source>
</evidence>
<keyword evidence="6 8" id="KW-0548">Nucleotidyltransferase</keyword>
<feature type="site" description="Transition state stabilizer" evidence="8">
    <location>
        <position position="34"/>
    </location>
</feature>
<dbReference type="EMBL" id="JACMYC010000001">
    <property type="protein sequence ID" value="MBC2959131.1"/>
    <property type="molecule type" value="Genomic_DNA"/>
</dbReference>
<evidence type="ECO:0000256" key="8">
    <source>
        <dbReference type="HAMAP-Rule" id="MF_00108"/>
    </source>
</evidence>
<dbReference type="InterPro" id="IPR034683">
    <property type="entry name" value="IspD/TarI"/>
</dbReference>
<evidence type="ECO:0000256" key="2">
    <source>
        <dbReference type="ARBA" id="ARBA00004787"/>
    </source>
</evidence>
<dbReference type="PRINTS" id="PR00080">
    <property type="entry name" value="SDRFAMILY"/>
</dbReference>
<dbReference type="SUPFAM" id="SSF53448">
    <property type="entry name" value="Nucleotide-diphospho-sugar transferases"/>
    <property type="match status" value="1"/>
</dbReference>
<comment type="pathway">
    <text evidence="2 8">Isoprenoid biosynthesis; isopentenyl diphosphate biosynthesis via DXP pathway; isopentenyl diphosphate from 1-deoxy-D-xylulose 5-phosphate: step 2/6.</text>
</comment>
<keyword evidence="11" id="KW-1185">Reference proteome</keyword>
<comment type="caution">
    <text evidence="10">The sequence shown here is derived from an EMBL/GenBank/DDBJ whole genome shotgun (WGS) entry which is preliminary data.</text>
</comment>
<keyword evidence="5 8" id="KW-0808">Transferase</keyword>
<dbReference type="PIRSF" id="PIRSF036586">
    <property type="entry name" value="CDP-ribitol_syn"/>
    <property type="match status" value="1"/>
</dbReference>
<evidence type="ECO:0000313" key="10">
    <source>
        <dbReference type="EMBL" id="MBC2959131.1"/>
    </source>
</evidence>
<reference evidence="10 11" key="1">
    <citation type="submission" date="2020-08" db="EMBL/GenBank/DDBJ databases">
        <title>novel species in genus Nocardioides.</title>
        <authorList>
            <person name="Zhang G."/>
        </authorList>
    </citation>
    <scope>NUCLEOTIDE SEQUENCE [LARGE SCALE GENOMIC DNA]</scope>
    <source>
        <strain evidence="10 11">SC8A-24</strain>
    </source>
</reference>
<dbReference type="InterPro" id="IPR050088">
    <property type="entry name" value="IspD/TarI_cytidylyltransf_bact"/>
</dbReference>
<dbReference type="Proteomes" id="UP000604001">
    <property type="component" value="Unassembled WGS sequence"/>
</dbReference>
<dbReference type="InterPro" id="IPR012115">
    <property type="entry name" value="CDP-ribitol_syn"/>
</dbReference>
<proteinExistence type="inferred from homology"/>
<dbReference type="CDD" id="cd02516">
    <property type="entry name" value="CDP-ME_synthetase"/>
    <property type="match status" value="1"/>
</dbReference>
<name>A0ABR6U3X8_9ACTN</name>
<comment type="similarity">
    <text evidence="4 8">Belongs to the IspD/TarI cytidylyltransferase family. IspD subfamily.</text>
</comment>
<dbReference type="Gene3D" id="3.40.50.720">
    <property type="entry name" value="NAD(P)-binding Rossmann-like Domain"/>
    <property type="match status" value="1"/>
</dbReference>
<dbReference type="PANTHER" id="PTHR32125:SF4">
    <property type="entry name" value="2-C-METHYL-D-ERYTHRITOL 4-PHOSPHATE CYTIDYLYLTRANSFERASE, CHLOROPLASTIC"/>
    <property type="match status" value="1"/>
</dbReference>
<evidence type="ECO:0000256" key="9">
    <source>
        <dbReference type="RuleBase" id="RU000363"/>
    </source>
</evidence>
<evidence type="ECO:0000256" key="1">
    <source>
        <dbReference type="ARBA" id="ARBA00001282"/>
    </source>
</evidence>
<dbReference type="Gene3D" id="3.90.550.10">
    <property type="entry name" value="Spore Coat Polysaccharide Biosynthesis Protein SpsA, Chain A"/>
    <property type="match status" value="1"/>
</dbReference>
<evidence type="ECO:0000256" key="4">
    <source>
        <dbReference type="ARBA" id="ARBA00009789"/>
    </source>
</evidence>
<gene>
    <name evidence="8" type="primary">ispD</name>
    <name evidence="10" type="ORF">H7344_02325</name>
</gene>
<dbReference type="PROSITE" id="PS00061">
    <property type="entry name" value="ADH_SHORT"/>
    <property type="match status" value="1"/>
</dbReference>
<dbReference type="InterPro" id="IPR018294">
    <property type="entry name" value="ISPD_synthase_CS"/>
</dbReference>
<dbReference type="InterPro" id="IPR002347">
    <property type="entry name" value="SDR_fam"/>
</dbReference>
<evidence type="ECO:0000256" key="3">
    <source>
        <dbReference type="ARBA" id="ARBA00006484"/>
    </source>
</evidence>
<dbReference type="Pfam" id="PF00106">
    <property type="entry name" value="adh_short"/>
    <property type="match status" value="1"/>
</dbReference>
<dbReference type="InterPro" id="IPR001228">
    <property type="entry name" value="IspD"/>
</dbReference>
<comment type="similarity">
    <text evidence="3 9">Belongs to the short-chain dehydrogenases/reductases (SDR) family.</text>
</comment>
<dbReference type="PRINTS" id="PR00081">
    <property type="entry name" value="GDHRDH"/>
</dbReference>
<protein>
    <recommendedName>
        <fullName evidence="8">2-C-methyl-D-erythritol 4-phosphate cytidylyltransferase</fullName>
        <ecNumber evidence="8">2.7.7.60</ecNumber>
    </recommendedName>
    <alternativeName>
        <fullName evidence="8">4-diphosphocytidyl-2C-methyl-D-erythritol synthase</fullName>
    </alternativeName>
    <alternativeName>
        <fullName evidence="8">MEP cytidylyltransferase</fullName>
        <shortName evidence="8">MCT</shortName>
    </alternativeName>
</protein>
<organism evidence="10 11">
    <name type="scientific">Nocardioides deserti</name>
    <dbReference type="NCBI Taxonomy" id="1588644"/>
    <lineage>
        <taxon>Bacteria</taxon>
        <taxon>Bacillati</taxon>
        <taxon>Actinomycetota</taxon>
        <taxon>Actinomycetes</taxon>
        <taxon>Propionibacteriales</taxon>
        <taxon>Nocardioidaceae</taxon>
        <taxon>Nocardioides</taxon>
    </lineage>
</organism>